<proteinExistence type="predicted"/>
<organism evidence="1 2">
    <name type="scientific">Boletus reticuloceps</name>
    <dbReference type="NCBI Taxonomy" id="495285"/>
    <lineage>
        <taxon>Eukaryota</taxon>
        <taxon>Fungi</taxon>
        <taxon>Dikarya</taxon>
        <taxon>Basidiomycota</taxon>
        <taxon>Agaricomycotina</taxon>
        <taxon>Agaricomycetes</taxon>
        <taxon>Agaricomycetidae</taxon>
        <taxon>Boletales</taxon>
        <taxon>Boletineae</taxon>
        <taxon>Boletaceae</taxon>
        <taxon>Boletoideae</taxon>
        <taxon>Boletus</taxon>
    </lineage>
</organism>
<dbReference type="InterPro" id="IPR036812">
    <property type="entry name" value="NAD(P)_OxRdtase_dom_sf"/>
</dbReference>
<dbReference type="Proteomes" id="UP000683000">
    <property type="component" value="Unassembled WGS sequence"/>
</dbReference>
<sequence length="78" mass="8863">MLCVPDHWRKVEQLEANLEALEIVLTPEQIKLLESIVPFDPGFPYTMIGDGSDYNFLMQNAAYLEKQPSLRAIVPDLS</sequence>
<name>A0A8I2YZZ6_9AGAM</name>
<accession>A0A8I2YZZ6</accession>
<comment type="caution">
    <text evidence="1">The sequence shown here is derived from an EMBL/GenBank/DDBJ whole genome shotgun (WGS) entry which is preliminary data.</text>
</comment>
<protein>
    <submittedName>
        <fullName evidence="1">Uncharacterized protein</fullName>
    </submittedName>
</protein>
<evidence type="ECO:0000313" key="2">
    <source>
        <dbReference type="Proteomes" id="UP000683000"/>
    </source>
</evidence>
<dbReference type="SUPFAM" id="SSF51430">
    <property type="entry name" value="NAD(P)-linked oxidoreductase"/>
    <property type="match status" value="1"/>
</dbReference>
<evidence type="ECO:0000313" key="1">
    <source>
        <dbReference type="EMBL" id="KAG6381940.1"/>
    </source>
</evidence>
<dbReference type="OrthoDB" id="48988at2759"/>
<dbReference type="EMBL" id="JAGFBS010000001">
    <property type="protein sequence ID" value="KAG6381940.1"/>
    <property type="molecule type" value="Genomic_DNA"/>
</dbReference>
<gene>
    <name evidence="1" type="ORF">JVT61DRAFT_564</name>
</gene>
<dbReference type="AlphaFoldDB" id="A0A8I2YZZ6"/>
<reference evidence="1" key="1">
    <citation type="submission" date="2021-03" db="EMBL/GenBank/DDBJ databases">
        <title>Evolutionary innovations through gain and loss of genes in the ectomycorrhizal Boletales.</title>
        <authorList>
            <person name="Wu G."/>
            <person name="Miyauchi S."/>
            <person name="Morin E."/>
            <person name="Yang Z.-L."/>
            <person name="Xu J."/>
            <person name="Martin F.M."/>
        </authorList>
    </citation>
    <scope>NUCLEOTIDE SEQUENCE</scope>
    <source>
        <strain evidence="1">BR01</strain>
    </source>
</reference>
<keyword evidence="2" id="KW-1185">Reference proteome</keyword>